<gene>
    <name evidence="2" type="ORF">AWB67_05903</name>
</gene>
<evidence type="ECO:0000313" key="2">
    <source>
        <dbReference type="EMBL" id="SAL81667.1"/>
    </source>
</evidence>
<evidence type="ECO:0000313" key="3">
    <source>
        <dbReference type="Proteomes" id="UP000054925"/>
    </source>
</evidence>
<keyword evidence="3" id="KW-1185">Reference proteome</keyword>
<protein>
    <submittedName>
        <fullName evidence="2">Transposase Tn3 family protein</fullName>
    </submittedName>
</protein>
<name>A0A158KKL0_9BURK</name>
<dbReference type="EMBL" id="FCOL02000065">
    <property type="protein sequence ID" value="SAL81667.1"/>
    <property type="molecule type" value="Genomic_DNA"/>
</dbReference>
<dbReference type="Proteomes" id="UP000054925">
    <property type="component" value="Unassembled WGS sequence"/>
</dbReference>
<feature type="domain" description="Tn3 transposase DDE" evidence="1">
    <location>
        <begin position="1"/>
        <end position="232"/>
    </location>
</feature>
<dbReference type="GO" id="GO:0006313">
    <property type="term" value="P:DNA transposition"/>
    <property type="evidence" value="ECO:0007669"/>
    <property type="project" value="InterPro"/>
</dbReference>
<sequence length="260" mass="30177">MIEGCSRRGLSVKADTVHADTQGQSAAVFAFTHLLGIRLMPRIRNWKDLVLYRPDSEAKYRHVDRLFTTTIDWVLIERHWQELMQVALSIQAGTISSPLLLRRLGSESRKNRLDLAARELGNVVRTVFLLEWISSRELRQDVTANTNKIESYNGFAKWLSFGCDVIAEYEPEEQQKRLRYNDLIASSVILQNTVDMMRALRDMVADGEKVRAEDIEFRSPYPTHNVRRFGRYRLHLDRLPESWIDDALFGRAARPGDEMR</sequence>
<comment type="caution">
    <text evidence="2">The sequence shown here is derived from an EMBL/GenBank/DDBJ whole genome shotgun (WGS) entry which is preliminary data.</text>
</comment>
<reference evidence="2" key="1">
    <citation type="submission" date="2016-01" db="EMBL/GenBank/DDBJ databases">
        <authorList>
            <person name="Peeters C."/>
        </authorList>
    </citation>
    <scope>NUCLEOTIDE SEQUENCE [LARGE SCALE GENOMIC DNA]</scope>
    <source>
        <strain evidence="2">LMG 22937</strain>
    </source>
</reference>
<organism evidence="2 3">
    <name type="scientific">Caballeronia terrestris</name>
    <dbReference type="NCBI Taxonomy" id="1226301"/>
    <lineage>
        <taxon>Bacteria</taxon>
        <taxon>Pseudomonadati</taxon>
        <taxon>Pseudomonadota</taxon>
        <taxon>Betaproteobacteria</taxon>
        <taxon>Burkholderiales</taxon>
        <taxon>Burkholderiaceae</taxon>
        <taxon>Caballeronia</taxon>
    </lineage>
</organism>
<dbReference type="Pfam" id="PF01526">
    <property type="entry name" value="DDE_Tnp_Tn3"/>
    <property type="match status" value="1"/>
</dbReference>
<dbReference type="GO" id="GO:0004803">
    <property type="term" value="F:transposase activity"/>
    <property type="evidence" value="ECO:0007669"/>
    <property type="project" value="InterPro"/>
</dbReference>
<dbReference type="InterPro" id="IPR002513">
    <property type="entry name" value="Tn3_Tnp_DDE_dom"/>
</dbReference>
<evidence type="ECO:0000259" key="1">
    <source>
        <dbReference type="Pfam" id="PF01526"/>
    </source>
</evidence>
<accession>A0A158KKL0</accession>
<proteinExistence type="predicted"/>
<dbReference type="AlphaFoldDB" id="A0A158KKL0"/>